<keyword evidence="4" id="KW-1185">Reference proteome</keyword>
<dbReference type="Proteomes" id="UP000766595">
    <property type="component" value="Unassembled WGS sequence"/>
</dbReference>
<reference evidence="3 4" key="1">
    <citation type="submission" date="2021-06" db="EMBL/GenBank/DDBJ databases">
        <authorList>
            <person name="Grouzdev D.S."/>
            <person name="Koziaeva V."/>
        </authorList>
    </citation>
    <scope>NUCLEOTIDE SEQUENCE [LARGE SCALE GENOMIC DNA]</scope>
    <source>
        <strain evidence="3 4">22</strain>
    </source>
</reference>
<accession>A0A947D4U5</accession>
<dbReference type="EMBL" id="JAHHZF010000004">
    <property type="protein sequence ID" value="MBT9289586.1"/>
    <property type="molecule type" value="Genomic_DNA"/>
</dbReference>
<feature type="region of interest" description="Disordered" evidence="1">
    <location>
        <begin position="94"/>
        <end position="131"/>
    </location>
</feature>
<keyword evidence="2" id="KW-0472">Membrane</keyword>
<sequence length="163" mass="17627">MPILIFAIIFGILGAGIASGKGRNPLIWFVVCTLFPAIGLIILLFQSNLKADLAKQLQAQRRQEQADLKECPRCAETVKLRATVCRHCGHIFEPASESNAPSDMPDSDGPSTKSDRPLLAPPPLPVSEPEIVRDATGMYHVDGKITRDLSTAKAIAKAAQRRG</sequence>
<dbReference type="RefSeq" id="WP_261968210.1">
    <property type="nucleotide sequence ID" value="NZ_JAHHZF010000004.1"/>
</dbReference>
<dbReference type="AlphaFoldDB" id="A0A947D4U5"/>
<name>A0A947D4U5_9HYPH</name>
<evidence type="ECO:0000256" key="1">
    <source>
        <dbReference type="SAM" id="MobiDB-lite"/>
    </source>
</evidence>
<evidence type="ECO:0000256" key="2">
    <source>
        <dbReference type="SAM" id="Phobius"/>
    </source>
</evidence>
<keyword evidence="2" id="KW-1133">Transmembrane helix</keyword>
<evidence type="ECO:0000313" key="3">
    <source>
        <dbReference type="EMBL" id="MBT9289586.1"/>
    </source>
</evidence>
<organism evidence="3 4">
    <name type="scientific">Prosthecodimorpha staleyi</name>
    <dbReference type="NCBI Taxonomy" id="2840188"/>
    <lineage>
        <taxon>Bacteria</taxon>
        <taxon>Pseudomonadati</taxon>
        <taxon>Pseudomonadota</taxon>
        <taxon>Alphaproteobacteria</taxon>
        <taxon>Hyphomicrobiales</taxon>
        <taxon>Ancalomicrobiaceae</taxon>
        <taxon>Prosthecodimorpha</taxon>
    </lineage>
</organism>
<comment type="caution">
    <text evidence="3">The sequence shown here is derived from an EMBL/GenBank/DDBJ whole genome shotgun (WGS) entry which is preliminary data.</text>
</comment>
<evidence type="ECO:0000313" key="4">
    <source>
        <dbReference type="Proteomes" id="UP000766595"/>
    </source>
</evidence>
<keyword evidence="2" id="KW-0812">Transmembrane</keyword>
<protein>
    <submittedName>
        <fullName evidence="3">Zinc ribbon domain-containing protein</fullName>
    </submittedName>
</protein>
<feature type="transmembrane region" description="Helical" evidence="2">
    <location>
        <begin position="28"/>
        <end position="45"/>
    </location>
</feature>
<proteinExistence type="predicted"/>
<gene>
    <name evidence="3" type="ORF">KL771_08985</name>
</gene>